<dbReference type="Proteomes" id="UP000315925">
    <property type="component" value="Chromosome"/>
</dbReference>
<evidence type="ECO:0000313" key="1">
    <source>
        <dbReference type="EMBL" id="QDQ42536.1"/>
    </source>
</evidence>
<dbReference type="KEGG" id="mkc:kam1_1311"/>
<dbReference type="Gene3D" id="1.20.141.10">
    <property type="entry name" value="Chitosanase, subunit A, domain 1"/>
    <property type="match status" value="1"/>
</dbReference>
<protein>
    <submittedName>
        <fullName evidence="1">Uncharacterized protein</fullName>
    </submittedName>
</protein>
<dbReference type="InterPro" id="IPR023346">
    <property type="entry name" value="Lysozyme-like_dom_sf"/>
</dbReference>
<sequence length="58" mass="6732">MKLPIKFLQKASGVVEDGIIGEMTLKFCYKVNLFRLLSLFEAHYNELIIRSTYKNGYS</sequence>
<dbReference type="AlphaFoldDB" id="A0A516TMS1"/>
<accession>A0A516TMS1</accession>
<gene>
    <name evidence="1" type="ORF">kam1_1311</name>
</gene>
<dbReference type="SUPFAM" id="SSF53955">
    <property type="entry name" value="Lysozyme-like"/>
    <property type="match status" value="1"/>
</dbReference>
<dbReference type="EMBL" id="CP037899">
    <property type="protein sequence ID" value="QDQ42536.1"/>
    <property type="molecule type" value="Genomic_DNA"/>
</dbReference>
<organism evidence="1 2">
    <name type="scientific">Methylacidiphilum kamchatkense Kam1</name>
    <dbReference type="NCBI Taxonomy" id="1202785"/>
    <lineage>
        <taxon>Bacteria</taxon>
        <taxon>Pseudomonadati</taxon>
        <taxon>Verrucomicrobiota</taxon>
        <taxon>Methylacidiphilae</taxon>
        <taxon>Methylacidiphilales</taxon>
        <taxon>Methylacidiphilaceae</taxon>
        <taxon>Methylacidiphilum (ex Ratnadevi et al. 2023)</taxon>
    </lineage>
</organism>
<name>A0A516TMS1_9BACT</name>
<reference evidence="2" key="1">
    <citation type="submission" date="2019-03" db="EMBL/GenBank/DDBJ databases">
        <title>Complete genome of Methylacidiphilum kamchatkense Kam1.</title>
        <authorList>
            <person name="Kruse T."/>
            <person name="Murarilal Ratnadevi C."/>
            <person name="Erikstad H.-A."/>
            <person name="Birkeland N.-K."/>
        </authorList>
    </citation>
    <scope>NUCLEOTIDE SEQUENCE [LARGE SCALE GENOMIC DNA]</scope>
    <source>
        <strain evidence="2">kam1</strain>
    </source>
</reference>
<proteinExistence type="predicted"/>
<evidence type="ECO:0000313" key="2">
    <source>
        <dbReference type="Proteomes" id="UP000315925"/>
    </source>
</evidence>